<keyword evidence="4" id="KW-1185">Reference proteome</keyword>
<feature type="coiled-coil region" evidence="1">
    <location>
        <begin position="103"/>
        <end position="172"/>
    </location>
</feature>
<feature type="region of interest" description="Disordered" evidence="2">
    <location>
        <begin position="898"/>
        <end position="934"/>
    </location>
</feature>
<keyword evidence="1" id="KW-0175">Coiled coil</keyword>
<feature type="coiled-coil region" evidence="1">
    <location>
        <begin position="525"/>
        <end position="552"/>
    </location>
</feature>
<evidence type="ECO:0000256" key="2">
    <source>
        <dbReference type="SAM" id="MobiDB-lite"/>
    </source>
</evidence>
<feature type="region of interest" description="Disordered" evidence="2">
    <location>
        <begin position="230"/>
        <end position="249"/>
    </location>
</feature>
<feature type="coiled-coil region" evidence="1">
    <location>
        <begin position="258"/>
        <end position="327"/>
    </location>
</feature>
<evidence type="ECO:0000256" key="1">
    <source>
        <dbReference type="SAM" id="Coils"/>
    </source>
</evidence>
<dbReference type="AlphaFoldDB" id="A0AAW1RBI1"/>
<sequence length="1110" mass="122497">MADQVLSPCLPEFQDPPGWSPLSAKGARIPAVHLNNVMGRSGLRSHHHHHVQDLASRLASHPFLQQDELLTVLKGSPWTAAFAEARQRELLEGVLTKDKQMRLQRSGSEADALRSQVALAQREAEGLRQEAVALRLAQHESAVQSRASAAKRDSLQQQVRDLSKQLEVAAKSSERTGAAQMKAEADAAAAARLASASKAACDARITDLEKSRDYYKSLLESRNQEVRGLEDALASQAADRNQQGAASAARQQDLVKGQADARKALICLKEELAAAQAALQEEHSRCLRLQSNQAAAQQGLGAATTEIQQLEAGLAEADAERTEARTRYLRLGDKVEALLQAEATARSAAERDRGAARLAVQEAARDVEHMMAERHELQKQVGSGRKAQRRATKRLEAAEQEAAELRAELTDVVHKLSTMKTHAHDVEAQGQAWREQAEALKKEVTGCKQQLQEKLSSREELKASLKHDAEEHVRLNMREQSIEYERKIQDLETANKRLLASDLIVRPEDFIARTEHTRLLESTLAMKQSELNREMERRLSQQERDARFALESREAELRKTSASHDHQAQEEHGAELKQLITQLSHAIGETRRLQLHNAELQEASDHYQTDNARLKERVVELKLLPHDSEELNEARQRLSALNYQLSAAKQRSAELTESNHALTLKLNKAESTTGALTSTKSKLEQQVTDLQVQGDKATADVVEQRRSMASMVADLDRQHDATMAAAMAAKEDAAASLQRQHASVLASMQERERLQAGELQAARQAAQDLEDNHQAELLSINSQAVLKVEGLEQRLQEASRKLADAQANLDATTTDLQQATSRLQASLEMLGGPSGMAAEHSSLQSQSEPVFQSALQRMHAQALSRQQQEAQTAILTPLRQALQGTSPSAALMQLRPSFLQSSSRRPSSAAALRMSFSSSSRQASMSRSVDSPGGAEGLQIAQQVCQLVNTRNKLEADVARLVSEQSCLRQEAIAAAEAARTSAVEPLRAEVETIRSELTSLQDQFLVEVEEARHAEAEKHSAAELVLQSRLQDAQSVIAQLQSTTARLQEHLESEISRRQALADEVQHIQRDTSIASRPRFDLGSRRRLTDDGPTTLEHLKSRLQVFGSQ</sequence>
<organism evidence="3 4">
    <name type="scientific">Apatococcus lobatus</name>
    <dbReference type="NCBI Taxonomy" id="904363"/>
    <lineage>
        <taxon>Eukaryota</taxon>
        <taxon>Viridiplantae</taxon>
        <taxon>Chlorophyta</taxon>
        <taxon>core chlorophytes</taxon>
        <taxon>Trebouxiophyceae</taxon>
        <taxon>Chlorellales</taxon>
        <taxon>Chlorellaceae</taxon>
        <taxon>Apatococcus</taxon>
    </lineage>
</organism>
<accession>A0AAW1RBI1</accession>
<gene>
    <name evidence="3" type="ORF">WJX74_007250</name>
</gene>
<protein>
    <submittedName>
        <fullName evidence="3">Uncharacterized protein</fullName>
    </submittedName>
</protein>
<evidence type="ECO:0000313" key="3">
    <source>
        <dbReference type="EMBL" id="KAK9831202.1"/>
    </source>
</evidence>
<evidence type="ECO:0000313" key="4">
    <source>
        <dbReference type="Proteomes" id="UP001438707"/>
    </source>
</evidence>
<proteinExistence type="predicted"/>
<comment type="caution">
    <text evidence="3">The sequence shown here is derived from an EMBL/GenBank/DDBJ whole genome shotgun (WGS) entry which is preliminary data.</text>
</comment>
<feature type="coiled-coil region" evidence="1">
    <location>
        <begin position="360"/>
        <end position="501"/>
    </location>
</feature>
<name>A0AAW1RBI1_9CHLO</name>
<feature type="compositionally biased region" description="Low complexity" evidence="2">
    <location>
        <begin position="898"/>
        <end position="928"/>
    </location>
</feature>
<feature type="coiled-coil region" evidence="1">
    <location>
        <begin position="781"/>
        <end position="822"/>
    </location>
</feature>
<dbReference type="EMBL" id="JALJOS010000014">
    <property type="protein sequence ID" value="KAK9831202.1"/>
    <property type="molecule type" value="Genomic_DNA"/>
</dbReference>
<reference evidence="3 4" key="1">
    <citation type="journal article" date="2024" name="Nat. Commun.">
        <title>Phylogenomics reveals the evolutionary origins of lichenization in chlorophyte algae.</title>
        <authorList>
            <person name="Puginier C."/>
            <person name="Libourel C."/>
            <person name="Otte J."/>
            <person name="Skaloud P."/>
            <person name="Haon M."/>
            <person name="Grisel S."/>
            <person name="Petersen M."/>
            <person name="Berrin J.G."/>
            <person name="Delaux P.M."/>
            <person name="Dal Grande F."/>
            <person name="Keller J."/>
        </authorList>
    </citation>
    <scope>NUCLEOTIDE SEQUENCE [LARGE SCALE GENOMIC DNA]</scope>
    <source>
        <strain evidence="3 4">SAG 2145</strain>
    </source>
</reference>
<feature type="coiled-coil region" evidence="1">
    <location>
        <begin position="597"/>
        <end position="651"/>
    </location>
</feature>
<dbReference type="Proteomes" id="UP001438707">
    <property type="component" value="Unassembled WGS sequence"/>
</dbReference>